<evidence type="ECO:0000313" key="1">
    <source>
        <dbReference type="EMBL" id="MBV3407266.1"/>
    </source>
</evidence>
<comment type="caution">
    <text evidence="1">The sequence shown here is derived from an EMBL/GenBank/DDBJ whole genome shotgun (WGS) entry which is preliminary data.</text>
</comment>
<proteinExistence type="predicted"/>
<sequence length="199" mass="23258">MKNIGFIKAAQDIEQTGQMLNLMKEHGCVSVHVEEVRSSNRSRWQDFVDGLDDYDIAVLYSFDNAFRNIHDMIFFLKFCSKKNIRIVSVEDKVDSNNLLFSGTTTKDVFDVVCKMFSKRDRNSHDDIEADLYSNKHSDRRLKRYRMVINMYNAGYSVKEIMERTGYRGKSNVYRILHLYDVSLEYPSMSRSKSSNDIAI</sequence>
<dbReference type="Proteomes" id="UP001196316">
    <property type="component" value="Unassembled WGS sequence"/>
</dbReference>
<name>A0AAW4N3R3_9BACT</name>
<gene>
    <name evidence="1" type="ORF">KSW80_02395</name>
</gene>
<protein>
    <submittedName>
        <fullName evidence="1">Recombinase family protein</fullName>
    </submittedName>
</protein>
<dbReference type="RefSeq" id="WP_217326086.1">
    <property type="nucleotide sequence ID" value="NZ_JAHOEK010000005.1"/>
</dbReference>
<dbReference type="EMBL" id="JAHOEP010000005">
    <property type="protein sequence ID" value="MBV3407266.1"/>
    <property type="molecule type" value="Genomic_DNA"/>
</dbReference>
<dbReference type="AlphaFoldDB" id="A0AAW4N3R3"/>
<organism evidence="1 2">
    <name type="scientific">Segatella copri</name>
    <dbReference type="NCBI Taxonomy" id="165179"/>
    <lineage>
        <taxon>Bacteria</taxon>
        <taxon>Pseudomonadati</taxon>
        <taxon>Bacteroidota</taxon>
        <taxon>Bacteroidia</taxon>
        <taxon>Bacteroidales</taxon>
        <taxon>Prevotellaceae</taxon>
        <taxon>Segatella</taxon>
    </lineage>
</organism>
<reference evidence="1" key="1">
    <citation type="submission" date="2021-06" db="EMBL/GenBank/DDBJ databases">
        <title>Collection of gut derived symbiotic bacterial strains cultured from healthy donors.</title>
        <authorList>
            <person name="Lin H."/>
            <person name="Littmann E."/>
            <person name="Pamer E.G."/>
        </authorList>
    </citation>
    <scope>NUCLEOTIDE SEQUENCE</scope>
    <source>
        <strain evidence="1">MSK.21.60</strain>
    </source>
</reference>
<accession>A0AAW4N3R3</accession>
<evidence type="ECO:0000313" key="2">
    <source>
        <dbReference type="Proteomes" id="UP001196316"/>
    </source>
</evidence>